<dbReference type="EMBL" id="GG738897">
    <property type="protein sequence ID" value="EFC39789.1"/>
    <property type="molecule type" value="Genomic_DNA"/>
</dbReference>
<dbReference type="GO" id="GO:0006606">
    <property type="term" value="P:protein import into nucleus"/>
    <property type="evidence" value="ECO:0007669"/>
    <property type="project" value="InterPro"/>
</dbReference>
<dbReference type="OMA" id="TWALANM"/>
<feature type="region of interest" description="Disordered" evidence="6">
    <location>
        <begin position="13"/>
        <end position="32"/>
    </location>
</feature>
<accession>D2VTV1</accession>
<gene>
    <name evidence="7" type="ORF">NAEGRDRAFT_72436</name>
</gene>
<keyword evidence="3" id="KW-0677">Repeat</keyword>
<name>D2VTV1_NAEGR</name>
<dbReference type="Gene3D" id="1.25.10.10">
    <property type="entry name" value="Leucine-rich Repeat Variant"/>
    <property type="match status" value="1"/>
</dbReference>
<dbReference type="GeneID" id="8858554"/>
<dbReference type="GO" id="GO:0005737">
    <property type="term" value="C:cytoplasm"/>
    <property type="evidence" value="ECO:0007669"/>
    <property type="project" value="InterPro"/>
</dbReference>
<reference evidence="7 8" key="1">
    <citation type="journal article" date="2010" name="Cell">
        <title>The genome of Naegleria gruberi illuminates early eukaryotic versatility.</title>
        <authorList>
            <person name="Fritz-Laylin L.K."/>
            <person name="Prochnik S.E."/>
            <person name="Ginger M.L."/>
            <person name="Dacks J.B."/>
            <person name="Carpenter M.L."/>
            <person name="Field M.C."/>
            <person name="Kuo A."/>
            <person name="Paredez A."/>
            <person name="Chapman J."/>
            <person name="Pham J."/>
            <person name="Shu S."/>
            <person name="Neupane R."/>
            <person name="Cipriano M."/>
            <person name="Mancuso J."/>
            <person name="Tu H."/>
            <person name="Salamov A."/>
            <person name="Lindquist E."/>
            <person name="Shapiro H."/>
            <person name="Lucas S."/>
            <person name="Grigoriev I.V."/>
            <person name="Cande W.Z."/>
            <person name="Fulton C."/>
            <person name="Rokhsar D.S."/>
            <person name="Dawson S.C."/>
        </authorList>
    </citation>
    <scope>NUCLEOTIDE SEQUENCE [LARGE SCALE GENOMIC DNA]</scope>
    <source>
        <strain evidence="7 8">NEG-M</strain>
    </source>
</reference>
<evidence type="ECO:0000256" key="3">
    <source>
        <dbReference type="ARBA" id="ARBA00022737"/>
    </source>
</evidence>
<dbReference type="InterPro" id="IPR016024">
    <property type="entry name" value="ARM-type_fold"/>
</dbReference>
<dbReference type="InterPro" id="IPR024931">
    <property type="entry name" value="Importin_alpha"/>
</dbReference>
<dbReference type="eggNOG" id="KOG0166">
    <property type="taxonomic scope" value="Eukaryota"/>
</dbReference>
<dbReference type="InParanoid" id="D2VTV1"/>
<dbReference type="Proteomes" id="UP000006671">
    <property type="component" value="Unassembled WGS sequence"/>
</dbReference>
<evidence type="ECO:0000256" key="5">
    <source>
        <dbReference type="PIRNR" id="PIRNR005673"/>
    </source>
</evidence>
<dbReference type="OrthoDB" id="29145at2759"/>
<dbReference type="InterPro" id="IPR011989">
    <property type="entry name" value="ARM-like"/>
</dbReference>
<dbReference type="VEuPathDB" id="AmoebaDB:NAEGRDRAFT_72436"/>
<sequence length="529" mass="59171">MSRPTFEEILSSTENYNGTDHHHHQEGKPKLTSRKEVWLQKQKVRNNLLNKSRARFCNSRELTRKDLPLPERNLGIMCYYLDLDGNNFSTILDYATTVRKILTNISNQLITQVIDSGIPTMLAKLIDEQEVAKYFNISEGSTRTNVKKLQSITRFNLNLLQFEAVWALTNVSSGSSAHTQHVVSLGCIEKILKLIECNGSCADLVEQCFWALGNICGDSVGYRDLVLSHGALSIMLPFFKTNPTTYRLSFLRNATWALANMMRGKPSVSIEYVKDAFPIMIDLIQNQTDEEVLIDTCWALSHALDRPLDDTATELFINAGVTKRVVSFLNHGSSYAVQSPALRILGNVIGSGNDTSTDHVLESGLLEVLPLILDHSKQGMKKEAVWILSNITAGTVPQVQKAIDAGLVQQALDILNNNESPVSVKKEAFWAVRNICDLPNEKVVKYLLDRSVVGVFHQGMITDNIYFPMCLQGLEALLNSHFKETVIQSVKDYGVIETIEGMMSSTSSNETELARKILSIVNNRELEME</sequence>
<keyword evidence="4 5" id="KW-0653">Protein transport</keyword>
<proteinExistence type="inferred from homology"/>
<evidence type="ECO:0000256" key="4">
    <source>
        <dbReference type="ARBA" id="ARBA00022927"/>
    </source>
</evidence>
<dbReference type="GO" id="GO:0061608">
    <property type="term" value="F:nuclear import signal receptor activity"/>
    <property type="evidence" value="ECO:0007669"/>
    <property type="project" value="InterPro"/>
</dbReference>
<dbReference type="PANTHER" id="PTHR23316">
    <property type="entry name" value="IMPORTIN ALPHA"/>
    <property type="match status" value="1"/>
</dbReference>
<dbReference type="RefSeq" id="XP_002672533.1">
    <property type="nucleotide sequence ID" value="XM_002672487.1"/>
</dbReference>
<dbReference type="STRING" id="5762.D2VTV1"/>
<protein>
    <recommendedName>
        <fullName evidence="5">Importin subunit alpha</fullName>
    </recommendedName>
</protein>
<keyword evidence="8" id="KW-1185">Reference proteome</keyword>
<evidence type="ECO:0000256" key="6">
    <source>
        <dbReference type="SAM" id="MobiDB-lite"/>
    </source>
</evidence>
<dbReference type="KEGG" id="ngr:NAEGRDRAFT_72436"/>
<dbReference type="PIRSF" id="PIRSF005673">
    <property type="entry name" value="Importin_alpha"/>
    <property type="match status" value="1"/>
</dbReference>
<dbReference type="AlphaFoldDB" id="D2VTV1"/>
<dbReference type="InterPro" id="IPR000225">
    <property type="entry name" value="Armadillo"/>
</dbReference>
<comment type="similarity">
    <text evidence="1 5">Belongs to the importin alpha family.</text>
</comment>
<organism evidence="8">
    <name type="scientific">Naegleria gruberi</name>
    <name type="common">Amoeba</name>
    <dbReference type="NCBI Taxonomy" id="5762"/>
    <lineage>
        <taxon>Eukaryota</taxon>
        <taxon>Discoba</taxon>
        <taxon>Heterolobosea</taxon>
        <taxon>Tetramitia</taxon>
        <taxon>Eutetramitia</taxon>
        <taxon>Vahlkampfiidae</taxon>
        <taxon>Naegleria</taxon>
    </lineage>
</organism>
<evidence type="ECO:0000256" key="2">
    <source>
        <dbReference type="ARBA" id="ARBA00022448"/>
    </source>
</evidence>
<evidence type="ECO:0000313" key="8">
    <source>
        <dbReference type="Proteomes" id="UP000006671"/>
    </source>
</evidence>
<evidence type="ECO:0000313" key="7">
    <source>
        <dbReference type="EMBL" id="EFC39789.1"/>
    </source>
</evidence>
<evidence type="ECO:0000256" key="1">
    <source>
        <dbReference type="ARBA" id="ARBA00010394"/>
    </source>
</evidence>
<dbReference type="SMART" id="SM00185">
    <property type="entry name" value="ARM"/>
    <property type="match status" value="7"/>
</dbReference>
<dbReference type="SUPFAM" id="SSF48371">
    <property type="entry name" value="ARM repeat"/>
    <property type="match status" value="1"/>
</dbReference>
<keyword evidence="2 5" id="KW-0813">Transport</keyword>
<dbReference type="Pfam" id="PF00514">
    <property type="entry name" value="Arm"/>
    <property type="match status" value="3"/>
</dbReference>